<dbReference type="PRINTS" id="PR00081">
    <property type="entry name" value="GDHRDH"/>
</dbReference>
<dbReference type="InterPro" id="IPR002347">
    <property type="entry name" value="SDR_fam"/>
</dbReference>
<dbReference type="SUPFAM" id="SSF51735">
    <property type="entry name" value="NAD(P)-binding Rossmann-fold domains"/>
    <property type="match status" value="1"/>
</dbReference>
<comment type="similarity">
    <text evidence="1">Belongs to the short-chain dehydrogenases/reductases (SDR) family.</text>
</comment>
<dbReference type="Proteomes" id="UP001217089">
    <property type="component" value="Unassembled WGS sequence"/>
</dbReference>
<comment type="caution">
    <text evidence="5">The sequence shown here is derived from an EMBL/GenBank/DDBJ whole genome shotgun (WGS) entry which is preliminary data.</text>
</comment>
<proteinExistence type="inferred from homology"/>
<dbReference type="PRINTS" id="PR00080">
    <property type="entry name" value="SDRFAMILY"/>
</dbReference>
<keyword evidence="6" id="KW-1185">Reference proteome</keyword>
<dbReference type="InterPro" id="IPR036291">
    <property type="entry name" value="NAD(P)-bd_dom_sf"/>
</dbReference>
<accession>A0ABQ9FQD7</accession>
<dbReference type="Pfam" id="PF00106">
    <property type="entry name" value="adh_short"/>
    <property type="match status" value="1"/>
</dbReference>
<comment type="subunit">
    <text evidence="2">Homotetramer.</text>
</comment>
<dbReference type="PROSITE" id="PS00061">
    <property type="entry name" value="ADH_SHORT"/>
    <property type="match status" value="1"/>
</dbReference>
<dbReference type="EMBL" id="JARBDR010000214">
    <property type="protein sequence ID" value="KAJ8319488.1"/>
    <property type="molecule type" value="Genomic_DNA"/>
</dbReference>
<evidence type="ECO:0000256" key="4">
    <source>
        <dbReference type="ARBA" id="ARBA00023002"/>
    </source>
</evidence>
<sequence length="88" mass="9641">MNTTRETFERVIDTNLKGAFNVSQVIAKSMIDRKTGGSIVNISSVDSTRPSREAVTYSISKAGLDMMTKVMALELGPHQIRVNNVNPT</sequence>
<protein>
    <submittedName>
        <fullName evidence="5">Uncharacterized protein</fullName>
    </submittedName>
</protein>
<evidence type="ECO:0000313" key="6">
    <source>
        <dbReference type="Proteomes" id="UP001217089"/>
    </source>
</evidence>
<keyword evidence="4" id="KW-0560">Oxidoreductase</keyword>
<evidence type="ECO:0000313" key="5">
    <source>
        <dbReference type="EMBL" id="KAJ8319488.1"/>
    </source>
</evidence>
<dbReference type="PANTHER" id="PTHR44252:SF3">
    <property type="entry name" value="D-ERYTHRULOSE REDUCTASE-RELATED"/>
    <property type="match status" value="1"/>
</dbReference>
<evidence type="ECO:0000256" key="1">
    <source>
        <dbReference type="ARBA" id="ARBA00006484"/>
    </source>
</evidence>
<dbReference type="PANTHER" id="PTHR44252">
    <property type="entry name" value="D-ERYTHRULOSE REDUCTASE"/>
    <property type="match status" value="1"/>
</dbReference>
<reference evidence="5 6" key="1">
    <citation type="submission" date="2022-12" db="EMBL/GenBank/DDBJ databases">
        <title>Chromosome-level genome of Tegillarca granosa.</title>
        <authorList>
            <person name="Kim J."/>
        </authorList>
    </citation>
    <scope>NUCLEOTIDE SEQUENCE [LARGE SCALE GENOMIC DNA]</scope>
    <source>
        <strain evidence="5">Teg-2019</strain>
        <tissue evidence="5">Adductor muscle</tissue>
    </source>
</reference>
<dbReference type="InterPro" id="IPR051737">
    <property type="entry name" value="L-xylulose/Carbonyl_redctase"/>
</dbReference>
<gene>
    <name evidence="5" type="ORF">KUTeg_004579</name>
</gene>
<dbReference type="Gene3D" id="3.40.50.720">
    <property type="entry name" value="NAD(P)-binding Rossmann-like Domain"/>
    <property type="match status" value="1"/>
</dbReference>
<evidence type="ECO:0000256" key="3">
    <source>
        <dbReference type="ARBA" id="ARBA00022857"/>
    </source>
</evidence>
<evidence type="ECO:0000256" key="2">
    <source>
        <dbReference type="ARBA" id="ARBA00011881"/>
    </source>
</evidence>
<organism evidence="5 6">
    <name type="scientific">Tegillarca granosa</name>
    <name type="common">Malaysian cockle</name>
    <name type="synonym">Anadara granosa</name>
    <dbReference type="NCBI Taxonomy" id="220873"/>
    <lineage>
        <taxon>Eukaryota</taxon>
        <taxon>Metazoa</taxon>
        <taxon>Spiralia</taxon>
        <taxon>Lophotrochozoa</taxon>
        <taxon>Mollusca</taxon>
        <taxon>Bivalvia</taxon>
        <taxon>Autobranchia</taxon>
        <taxon>Pteriomorphia</taxon>
        <taxon>Arcoida</taxon>
        <taxon>Arcoidea</taxon>
        <taxon>Arcidae</taxon>
        <taxon>Tegillarca</taxon>
    </lineage>
</organism>
<dbReference type="InterPro" id="IPR020904">
    <property type="entry name" value="Sc_DH/Rdtase_CS"/>
</dbReference>
<name>A0ABQ9FQD7_TEGGR</name>
<keyword evidence="3" id="KW-0521">NADP</keyword>